<dbReference type="SUPFAM" id="SSF48403">
    <property type="entry name" value="Ankyrin repeat"/>
    <property type="match status" value="1"/>
</dbReference>
<dbReference type="GO" id="GO:0034703">
    <property type="term" value="C:cation channel complex"/>
    <property type="evidence" value="ECO:0007669"/>
    <property type="project" value="TreeGrafter"/>
</dbReference>
<evidence type="ECO:0000259" key="6">
    <source>
        <dbReference type="SMART" id="SM01420"/>
    </source>
</evidence>
<evidence type="ECO:0000256" key="1">
    <source>
        <dbReference type="ARBA" id="ARBA00022448"/>
    </source>
</evidence>
<dbReference type="InterPro" id="IPR002153">
    <property type="entry name" value="TRPC_channel"/>
</dbReference>
<dbReference type="PANTHER" id="PTHR10117:SF51">
    <property type="entry name" value="TRANSIENT RECEPTOR POTENTIAL PROTEIN"/>
    <property type="match status" value="1"/>
</dbReference>
<keyword evidence="5" id="KW-0040">ANK repeat</keyword>
<keyword evidence="4" id="KW-0407">Ion channel</keyword>
<dbReference type="GO" id="GO:0070679">
    <property type="term" value="F:inositol 1,4,5 trisphosphate binding"/>
    <property type="evidence" value="ECO:0007669"/>
    <property type="project" value="TreeGrafter"/>
</dbReference>
<dbReference type="Pfam" id="PF12796">
    <property type="entry name" value="Ank_2"/>
    <property type="match status" value="1"/>
</dbReference>
<evidence type="ECO:0000256" key="2">
    <source>
        <dbReference type="ARBA" id="ARBA00022737"/>
    </source>
</evidence>
<dbReference type="PROSITE" id="PS50297">
    <property type="entry name" value="ANK_REP_REGION"/>
    <property type="match status" value="1"/>
</dbReference>
<feature type="repeat" description="ANK" evidence="5">
    <location>
        <begin position="145"/>
        <end position="177"/>
    </location>
</feature>
<dbReference type="AlphaFoldDB" id="A0AAW2HSV6"/>
<keyword evidence="3" id="KW-0406">Ion transport</keyword>
<gene>
    <name evidence="7" type="ORF">PYX00_005625</name>
</gene>
<dbReference type="GO" id="GO:0015279">
    <property type="term" value="F:store-operated calcium channel activity"/>
    <property type="evidence" value="ECO:0007669"/>
    <property type="project" value="TreeGrafter"/>
</dbReference>
<reference evidence="7" key="1">
    <citation type="journal article" date="2024" name="Gigascience">
        <title>Chromosome-level genome of the poultry shaft louse Menopon gallinae provides insight into the host-switching and adaptive evolution of parasitic lice.</title>
        <authorList>
            <person name="Xu Y."/>
            <person name="Ma L."/>
            <person name="Liu S."/>
            <person name="Liang Y."/>
            <person name="Liu Q."/>
            <person name="He Z."/>
            <person name="Tian L."/>
            <person name="Duan Y."/>
            <person name="Cai W."/>
            <person name="Li H."/>
            <person name="Song F."/>
        </authorList>
    </citation>
    <scope>NUCLEOTIDE SEQUENCE</scope>
    <source>
        <strain evidence="7">Cailab_2023a</strain>
    </source>
</reference>
<dbReference type="PROSITE" id="PS50088">
    <property type="entry name" value="ANK_REPEAT"/>
    <property type="match status" value="1"/>
</dbReference>
<evidence type="ECO:0000313" key="7">
    <source>
        <dbReference type="EMBL" id="KAL0272781.1"/>
    </source>
</evidence>
<evidence type="ECO:0000256" key="4">
    <source>
        <dbReference type="ARBA" id="ARBA00023303"/>
    </source>
</evidence>
<protein>
    <recommendedName>
        <fullName evidence="6">Transient receptor ion channel domain-containing protein</fullName>
    </recommendedName>
</protein>
<organism evidence="7">
    <name type="scientific">Menopon gallinae</name>
    <name type="common">poultry shaft louse</name>
    <dbReference type="NCBI Taxonomy" id="328185"/>
    <lineage>
        <taxon>Eukaryota</taxon>
        <taxon>Metazoa</taxon>
        <taxon>Ecdysozoa</taxon>
        <taxon>Arthropoda</taxon>
        <taxon>Hexapoda</taxon>
        <taxon>Insecta</taxon>
        <taxon>Pterygota</taxon>
        <taxon>Neoptera</taxon>
        <taxon>Paraneoptera</taxon>
        <taxon>Psocodea</taxon>
        <taxon>Troctomorpha</taxon>
        <taxon>Phthiraptera</taxon>
        <taxon>Amblycera</taxon>
        <taxon>Menoponidae</taxon>
        <taxon>Menopon</taxon>
    </lineage>
</organism>
<dbReference type="PANTHER" id="PTHR10117">
    <property type="entry name" value="TRANSIENT RECEPTOR POTENTIAL CHANNEL"/>
    <property type="match status" value="1"/>
</dbReference>
<dbReference type="InterPro" id="IPR013555">
    <property type="entry name" value="TRP_dom"/>
</dbReference>
<keyword evidence="2" id="KW-0677">Repeat</keyword>
<name>A0AAW2HSV6_9NEOP</name>
<dbReference type="SMART" id="SM01420">
    <property type="entry name" value="TRP_2"/>
    <property type="match status" value="1"/>
</dbReference>
<accession>A0AAW2HSV6</accession>
<evidence type="ECO:0000256" key="3">
    <source>
        <dbReference type="ARBA" id="ARBA00023065"/>
    </source>
</evidence>
<evidence type="ECO:0000256" key="5">
    <source>
        <dbReference type="PROSITE-ProRule" id="PRU00023"/>
    </source>
</evidence>
<dbReference type="SMART" id="SM00248">
    <property type="entry name" value="ANK"/>
    <property type="match status" value="2"/>
</dbReference>
<dbReference type="FunFam" id="1.25.40.20:FF:000402">
    <property type="entry name" value="Transient receptor potential channel"/>
    <property type="match status" value="1"/>
</dbReference>
<dbReference type="InterPro" id="IPR002110">
    <property type="entry name" value="Ankyrin_rpt"/>
</dbReference>
<dbReference type="Pfam" id="PF08344">
    <property type="entry name" value="TRP_2"/>
    <property type="match status" value="1"/>
</dbReference>
<dbReference type="GO" id="GO:0005886">
    <property type="term" value="C:plasma membrane"/>
    <property type="evidence" value="ECO:0007669"/>
    <property type="project" value="TreeGrafter"/>
</dbReference>
<dbReference type="Gene3D" id="1.25.40.20">
    <property type="entry name" value="Ankyrin repeat-containing domain"/>
    <property type="match status" value="1"/>
</dbReference>
<sequence>MKYSQSKEELIQTKGCEGVYSKKNDKESLLTAIEKKFLLHAERGDTATVKRLLEEYKDHPEELDINCVDPLNRSALIAAIENENIDLIRVLLESNIAVKDALLHAIKEEYVEAVELLLEWEEKIHEPGQPYSWEAIDQATATFTPDITPVILAAHTNNYEILKILLDRGASFPAPHDIRCGCDECILSSETDSLRHSQARMNAYKALSASSLIALSSKDPLLTAFELSWELRRLSFCEAEFRAEYQEMRTATQDFATSLIDHARTSRELEIMLNYNPEGAPWEPGERQTLERLKMAIKYKQKRFVAHPNVQQLLASIWYDGLPGFRRKSMVKQLLEVIKLGSLFPIYSLIYMIAPNFSESSLHEEALR</sequence>
<comment type="caution">
    <text evidence="7">The sequence shown here is derived from an EMBL/GenBank/DDBJ whole genome shotgun (WGS) entry which is preliminary data.</text>
</comment>
<proteinExistence type="predicted"/>
<dbReference type="InterPro" id="IPR036770">
    <property type="entry name" value="Ankyrin_rpt-contain_sf"/>
</dbReference>
<dbReference type="Pfam" id="PF00023">
    <property type="entry name" value="Ank"/>
    <property type="match status" value="1"/>
</dbReference>
<keyword evidence="1" id="KW-0813">Transport</keyword>
<dbReference type="GO" id="GO:0051480">
    <property type="term" value="P:regulation of cytosolic calcium ion concentration"/>
    <property type="evidence" value="ECO:0007669"/>
    <property type="project" value="TreeGrafter"/>
</dbReference>
<dbReference type="EMBL" id="JARGDH010000003">
    <property type="protein sequence ID" value="KAL0272781.1"/>
    <property type="molecule type" value="Genomic_DNA"/>
</dbReference>
<feature type="domain" description="Transient receptor ion channel" evidence="6">
    <location>
        <begin position="180"/>
        <end position="242"/>
    </location>
</feature>